<dbReference type="InterPro" id="IPR029149">
    <property type="entry name" value="Creatin/AminoP/Spt16_N"/>
</dbReference>
<evidence type="ECO:0000313" key="9">
    <source>
        <dbReference type="EMBL" id="OUJ70568.1"/>
    </source>
</evidence>
<dbReference type="AlphaFoldDB" id="A0A243W752"/>
<dbReference type="GO" id="GO:0006508">
    <property type="term" value="P:proteolysis"/>
    <property type="evidence" value="ECO:0007669"/>
    <property type="project" value="TreeGrafter"/>
</dbReference>
<dbReference type="Gene3D" id="3.40.350.10">
    <property type="entry name" value="Creatinase/prolidase N-terminal domain"/>
    <property type="match status" value="1"/>
</dbReference>
<dbReference type="Gene3D" id="3.90.230.10">
    <property type="entry name" value="Creatinase/methionine aminopeptidase superfamily"/>
    <property type="match status" value="1"/>
</dbReference>
<evidence type="ECO:0000256" key="5">
    <source>
        <dbReference type="ARBA" id="ARBA00022723"/>
    </source>
</evidence>
<dbReference type="InterPro" id="IPR036005">
    <property type="entry name" value="Creatinase/aminopeptidase-like"/>
</dbReference>
<evidence type="ECO:0000256" key="1">
    <source>
        <dbReference type="ARBA" id="ARBA00001424"/>
    </source>
</evidence>
<keyword evidence="5" id="KW-0479">Metal-binding</keyword>
<dbReference type="PANTHER" id="PTHR43226:SF4">
    <property type="entry name" value="XAA-PRO AMINOPEPTIDASE 3"/>
    <property type="match status" value="1"/>
</dbReference>
<comment type="catalytic activity">
    <reaction evidence="1">
        <text>Release of any N-terminal amino acid, including proline, that is linked to proline, even from a dipeptide or tripeptide.</text>
        <dbReference type="EC" id="3.4.11.9"/>
    </reaction>
</comment>
<reference evidence="9 10" key="1">
    <citation type="submission" date="2017-01" db="EMBL/GenBank/DDBJ databases">
        <title>A new Hymenobacter.</title>
        <authorList>
            <person name="Liang Y."/>
            <person name="Feng F."/>
        </authorList>
    </citation>
    <scope>NUCLEOTIDE SEQUENCE [LARGE SCALE GENOMIC DNA]</scope>
    <source>
        <strain evidence="9">MIMBbqt21</strain>
    </source>
</reference>
<comment type="similarity">
    <text evidence="3">Belongs to the peptidase M24B family.</text>
</comment>
<comment type="cofactor">
    <cofactor evidence="2">
        <name>Mn(2+)</name>
        <dbReference type="ChEBI" id="CHEBI:29035"/>
    </cofactor>
</comment>
<evidence type="ECO:0000256" key="7">
    <source>
        <dbReference type="ARBA" id="ARBA00023211"/>
    </source>
</evidence>
<dbReference type="Pfam" id="PF00557">
    <property type="entry name" value="Peptidase_M24"/>
    <property type="match status" value="1"/>
</dbReference>
<dbReference type="OrthoDB" id="9806388at2"/>
<protein>
    <recommendedName>
        <fullName evidence="4">Xaa-Pro aminopeptidase</fullName>
        <ecNumber evidence="4">3.4.11.9</ecNumber>
    </recommendedName>
</protein>
<dbReference type="SUPFAM" id="SSF55920">
    <property type="entry name" value="Creatinase/aminopeptidase"/>
    <property type="match status" value="1"/>
</dbReference>
<name>A0A243W752_9BACT</name>
<feature type="domain" description="Aminopeptidase P N-terminal" evidence="8">
    <location>
        <begin position="4"/>
        <end position="132"/>
    </location>
</feature>
<dbReference type="CDD" id="cd01087">
    <property type="entry name" value="Prolidase"/>
    <property type="match status" value="1"/>
</dbReference>
<evidence type="ECO:0000313" key="10">
    <source>
        <dbReference type="Proteomes" id="UP000194873"/>
    </source>
</evidence>
<organism evidence="9 10">
    <name type="scientific">Hymenobacter crusticola</name>
    <dbReference type="NCBI Taxonomy" id="1770526"/>
    <lineage>
        <taxon>Bacteria</taxon>
        <taxon>Pseudomonadati</taxon>
        <taxon>Bacteroidota</taxon>
        <taxon>Cytophagia</taxon>
        <taxon>Cytophagales</taxon>
        <taxon>Hymenobacteraceae</taxon>
        <taxon>Hymenobacter</taxon>
    </lineage>
</organism>
<evidence type="ECO:0000256" key="4">
    <source>
        <dbReference type="ARBA" id="ARBA00012574"/>
    </source>
</evidence>
<gene>
    <name evidence="9" type="ORF">BXP70_23745</name>
</gene>
<evidence type="ECO:0000259" key="8">
    <source>
        <dbReference type="SMART" id="SM01011"/>
    </source>
</evidence>
<dbReference type="InterPro" id="IPR052433">
    <property type="entry name" value="X-Pro_dipept-like"/>
</dbReference>
<sequence length="463" mass="51185">MSQFDQQVYQQRRQQLCRTVASGLILLLGNEEAGMNYRDNWYHFRQDSSFAYYFGLQLPSLVAMLDVDSGEELLFAPQPSLDDIIWTGPLPSIQSLAEQVGVQKVLPLDQVASYLAAKTRVHYLPPYRPEHTLKLAAWLETAPGQVAAGASASLITAIVAQRSIKSPAEVQELHQAATYSAQMQLAVMQHARSGMREYEVAAEALRTAQALGCQLSYPLILTIQGQVLHNHFLGNTLRPGDLLLFDGGVETPRYYAGDLTRTFPVSATFTTRQRELYQVVLNAQTAAISALRPGVRFLDVHLLACRELVVGLTEVGLMRGNADEAVQAGAHTLFFQCGLGHMMGLDVHDMENLGEAYVGYTPDLPKSTAFGLKSLRLGRTLEAGFVVTVEPGIYIIPELIEQKRQEPTFQRFVNFDLLDTYRDFGGIRIEDDFVLTSQGSTLLGEPLAKTLSEVEAIRQHALA</sequence>
<dbReference type="EC" id="3.4.11.9" evidence="4"/>
<dbReference type="InterPro" id="IPR007865">
    <property type="entry name" value="Aminopep_P_N"/>
</dbReference>
<dbReference type="Pfam" id="PF05195">
    <property type="entry name" value="AMP_N"/>
    <property type="match status" value="1"/>
</dbReference>
<evidence type="ECO:0000256" key="2">
    <source>
        <dbReference type="ARBA" id="ARBA00001936"/>
    </source>
</evidence>
<dbReference type="SMART" id="SM01011">
    <property type="entry name" value="AMP_N"/>
    <property type="match status" value="1"/>
</dbReference>
<accession>A0A243W752</accession>
<evidence type="ECO:0000256" key="3">
    <source>
        <dbReference type="ARBA" id="ARBA00008766"/>
    </source>
</evidence>
<dbReference type="EMBL" id="MTSE01000021">
    <property type="protein sequence ID" value="OUJ70568.1"/>
    <property type="molecule type" value="Genomic_DNA"/>
</dbReference>
<keyword evidence="10" id="KW-1185">Reference proteome</keyword>
<keyword evidence="9" id="KW-0031">Aminopeptidase</keyword>
<keyword evidence="6" id="KW-0378">Hydrolase</keyword>
<comment type="caution">
    <text evidence="9">The sequence shown here is derived from an EMBL/GenBank/DDBJ whole genome shotgun (WGS) entry which is preliminary data.</text>
</comment>
<dbReference type="GO" id="GO:0005829">
    <property type="term" value="C:cytosol"/>
    <property type="evidence" value="ECO:0007669"/>
    <property type="project" value="TreeGrafter"/>
</dbReference>
<keyword evidence="9" id="KW-0645">Protease</keyword>
<keyword evidence="7" id="KW-0464">Manganese</keyword>
<dbReference type="PANTHER" id="PTHR43226">
    <property type="entry name" value="XAA-PRO AMINOPEPTIDASE 3"/>
    <property type="match status" value="1"/>
</dbReference>
<dbReference type="GO" id="GO:0030145">
    <property type="term" value="F:manganese ion binding"/>
    <property type="evidence" value="ECO:0007669"/>
    <property type="project" value="InterPro"/>
</dbReference>
<dbReference type="SUPFAM" id="SSF53092">
    <property type="entry name" value="Creatinase/prolidase N-terminal domain"/>
    <property type="match status" value="1"/>
</dbReference>
<proteinExistence type="inferred from homology"/>
<dbReference type="GO" id="GO:0070006">
    <property type="term" value="F:metalloaminopeptidase activity"/>
    <property type="evidence" value="ECO:0007669"/>
    <property type="project" value="InterPro"/>
</dbReference>
<dbReference type="Proteomes" id="UP000194873">
    <property type="component" value="Unassembled WGS sequence"/>
</dbReference>
<evidence type="ECO:0000256" key="6">
    <source>
        <dbReference type="ARBA" id="ARBA00022801"/>
    </source>
</evidence>
<dbReference type="InterPro" id="IPR000994">
    <property type="entry name" value="Pept_M24"/>
</dbReference>
<dbReference type="RefSeq" id="WP_086596608.1">
    <property type="nucleotide sequence ID" value="NZ_MTSE01000021.1"/>
</dbReference>